<dbReference type="GO" id="GO:0003677">
    <property type="term" value="F:DNA binding"/>
    <property type="evidence" value="ECO:0007669"/>
    <property type="project" value="InterPro"/>
</dbReference>
<dbReference type="PANTHER" id="PTHR30349">
    <property type="entry name" value="PHAGE INTEGRASE-RELATED"/>
    <property type="match status" value="1"/>
</dbReference>
<accession>A0A0M1VV73</accession>
<dbReference type="eggNOG" id="COG0582">
    <property type="taxonomic scope" value="Bacteria"/>
</dbReference>
<evidence type="ECO:0000313" key="3">
    <source>
        <dbReference type="EMBL" id="EEO40578.1"/>
    </source>
</evidence>
<protein>
    <recommendedName>
        <fullName evidence="2">Tyr recombinase domain-containing protein</fullName>
    </recommendedName>
</protein>
<dbReference type="InterPro" id="IPR011010">
    <property type="entry name" value="DNA_brk_join_enz"/>
</dbReference>
<evidence type="ECO:0000256" key="1">
    <source>
        <dbReference type="ARBA" id="ARBA00023172"/>
    </source>
</evidence>
<dbReference type="AlphaFoldDB" id="A0A0M1VV73"/>
<evidence type="ECO:0000259" key="2">
    <source>
        <dbReference type="PROSITE" id="PS51898"/>
    </source>
</evidence>
<dbReference type="Pfam" id="PF00589">
    <property type="entry name" value="Phage_integrase"/>
    <property type="match status" value="1"/>
</dbReference>
<dbReference type="Gene3D" id="1.10.443.10">
    <property type="entry name" value="Intergrase catalytic core"/>
    <property type="match status" value="1"/>
</dbReference>
<evidence type="ECO:0000313" key="4">
    <source>
        <dbReference type="Proteomes" id="UP000004925"/>
    </source>
</evidence>
<proteinExistence type="predicted"/>
<dbReference type="PANTHER" id="PTHR30349:SF82">
    <property type="entry name" value="INTEGRASE_RECOMBINASE YOEC-RELATED"/>
    <property type="match status" value="1"/>
</dbReference>
<dbReference type="EMBL" id="ACDE02000019">
    <property type="protein sequence ID" value="EEO40578.1"/>
    <property type="molecule type" value="Genomic_DNA"/>
</dbReference>
<gene>
    <name evidence="3" type="ORF">FSCG_01291</name>
</gene>
<dbReference type="InterPro" id="IPR013762">
    <property type="entry name" value="Integrase-like_cat_sf"/>
</dbReference>
<dbReference type="GO" id="GO:0006310">
    <property type="term" value="P:DNA recombination"/>
    <property type="evidence" value="ECO:0007669"/>
    <property type="project" value="UniProtKB-KW"/>
</dbReference>
<reference evidence="3 4" key="1">
    <citation type="submission" date="2011-10" db="EMBL/GenBank/DDBJ databases">
        <title>The Genome Sequence of Fusobacterium sp. 4_1_13.</title>
        <authorList>
            <consortium name="The Broad Institute Genome Sequencing Platform"/>
            <person name="Earl A."/>
            <person name="Ward D."/>
            <person name="Feldgarden M."/>
            <person name="Gevers D."/>
            <person name="Strauss J."/>
            <person name="Ambrose C."/>
            <person name="Allen-Vercoe E."/>
            <person name="Young S.K."/>
            <person name="Zeng Q."/>
            <person name="Gargeya S."/>
            <person name="Fitzgerald M."/>
            <person name="Haas B."/>
            <person name="Abouelleil A."/>
            <person name="Alvarado L."/>
            <person name="Arachchi H.M."/>
            <person name="Berlin A."/>
            <person name="Brown A."/>
            <person name="Chapman S.B."/>
            <person name="Chen Z."/>
            <person name="Dunbar C."/>
            <person name="Freedman E."/>
            <person name="Gearin G."/>
            <person name="Goldberg J."/>
            <person name="Griggs A."/>
            <person name="Gujja S."/>
            <person name="Heiman D."/>
            <person name="Howarth C."/>
            <person name="Larson L."/>
            <person name="Lui A."/>
            <person name="MacDonald P.J."/>
            <person name="Montmayeur A."/>
            <person name="Murphy C."/>
            <person name="Neiman D."/>
            <person name="Pearson M."/>
            <person name="Priest M."/>
            <person name="Roberts A."/>
            <person name="Saif S."/>
            <person name="Shea T."/>
            <person name="Shenoy N."/>
            <person name="Sisk P."/>
            <person name="Stolte C."/>
            <person name="Sykes S."/>
            <person name="Wortman J."/>
            <person name="Nusbaum C."/>
            <person name="Birren B."/>
        </authorList>
    </citation>
    <scope>NUCLEOTIDE SEQUENCE [LARGE SCALE GENOMIC DNA]</scope>
    <source>
        <strain evidence="3 4">4_1_13</strain>
    </source>
</reference>
<dbReference type="HOGENOM" id="CLU_027562_33_1_0"/>
<dbReference type="GO" id="GO:0015074">
    <property type="term" value="P:DNA integration"/>
    <property type="evidence" value="ECO:0007669"/>
    <property type="project" value="InterPro"/>
</dbReference>
<dbReference type="SUPFAM" id="SSF56349">
    <property type="entry name" value="DNA breaking-rejoining enzymes"/>
    <property type="match status" value="1"/>
</dbReference>
<name>A0A0M1VV73_FUSVC</name>
<sequence>MDKKTKKKSSEKEVFAFEKKDLIKIRKYFSKKEKHVILGLINIGVNVALRYSDLSELKFEDISYENTIKLFEEKTNKKKEVKLNKFCIEEIKKIKKYYHDLKIKSWNKGYIFKSLSRNILSKNIDRNLTIQSFNRYLKEAQRDLKIPYNIGSHSLRKTWGKFYYEKYNDIATVMKILNHSSIESTLRYIGIDRKRLHKIYEDFII</sequence>
<keyword evidence="1" id="KW-0233">DNA recombination</keyword>
<organism evidence="3 4">
    <name type="scientific">Fusobacterium vincentii 4_1_13</name>
    <dbReference type="NCBI Taxonomy" id="469606"/>
    <lineage>
        <taxon>Bacteria</taxon>
        <taxon>Fusobacteriati</taxon>
        <taxon>Fusobacteriota</taxon>
        <taxon>Fusobacteriia</taxon>
        <taxon>Fusobacteriales</taxon>
        <taxon>Fusobacteriaceae</taxon>
        <taxon>Fusobacterium</taxon>
    </lineage>
</organism>
<feature type="domain" description="Tyr recombinase" evidence="2">
    <location>
        <begin position="3"/>
        <end position="201"/>
    </location>
</feature>
<dbReference type="Proteomes" id="UP000004925">
    <property type="component" value="Unassembled WGS sequence"/>
</dbReference>
<dbReference type="RefSeq" id="WP_008803178.1">
    <property type="nucleotide sequence ID" value="NZ_KQ235737.1"/>
</dbReference>
<dbReference type="InterPro" id="IPR002104">
    <property type="entry name" value="Integrase_catalytic"/>
</dbReference>
<dbReference type="PROSITE" id="PS51898">
    <property type="entry name" value="TYR_RECOMBINASE"/>
    <property type="match status" value="1"/>
</dbReference>
<dbReference type="InterPro" id="IPR050090">
    <property type="entry name" value="Tyrosine_recombinase_XerCD"/>
</dbReference>
<comment type="caution">
    <text evidence="3">The sequence shown here is derived from an EMBL/GenBank/DDBJ whole genome shotgun (WGS) entry which is preliminary data.</text>
</comment>